<accession>A0AAC9Z8C3</accession>
<name>A0AAC9Z8C3_9RHOB</name>
<evidence type="ECO:0000256" key="1">
    <source>
        <dbReference type="ARBA" id="ARBA00004814"/>
    </source>
</evidence>
<comment type="catalytic activity">
    <reaction evidence="6">
        <text>L-tryptophan + O2 = indole-3-acetamide + CO2 + H2O</text>
        <dbReference type="Rhea" id="RHEA:16165"/>
        <dbReference type="ChEBI" id="CHEBI:15377"/>
        <dbReference type="ChEBI" id="CHEBI:15379"/>
        <dbReference type="ChEBI" id="CHEBI:16031"/>
        <dbReference type="ChEBI" id="CHEBI:16526"/>
        <dbReference type="ChEBI" id="CHEBI:57912"/>
        <dbReference type="EC" id="1.13.12.3"/>
    </reaction>
</comment>
<comment type="similarity">
    <text evidence="2">Belongs to the tryptophan 2-monooxygenase family.</text>
</comment>
<dbReference type="Gene3D" id="3.90.660.10">
    <property type="match status" value="1"/>
</dbReference>
<feature type="chain" id="PRO_5042130007" description="Tryptophan 2-monooxygenase" evidence="7">
    <location>
        <begin position="26"/>
        <end position="444"/>
    </location>
</feature>
<gene>
    <name evidence="9" type="ORF">PhaeoP63_01387</name>
</gene>
<sequence>MQTRRQTLKLGIASFLAVLASQSSAQNLNGRTVIVIGAGIAGLAAGQALRKSGATVIVFEAGEYVGGRIRTDMSLGAPFEYGAGWIHGPSEDNPIQKLAEHVGGPSFVTNDDNLEVFGSDGKPLAEAEYAYMDETYEHLLRELNMLVLRRDKRSVAKAIADIKLEVLGNPLGQLLLSTFIEFDIGAGIEDISAANAFADKAFDGDDAILLNGYETILAPLTEGLDIHLNTPVNQISYDANGVTVGDLRADYAICTAPLGVLKAKTIQFDPPLPGKLQTAISELGFGSVTKIAMKFKTAFWDKGIQYFGISTEPKGRWNYWLNYRTFSDQNILLGLSFGRYAPIADQMDPSEMTEDALDVLRSVWGDTIGTPEAVLTTHWSEYPNFRGAYSYPQVGGSPDQFEIFAEPIEDRLFFAGEHTIFDYHSTTHGALMSGLRTANAITRR</sequence>
<evidence type="ECO:0000256" key="5">
    <source>
        <dbReference type="ARBA" id="ARBA00023070"/>
    </source>
</evidence>
<feature type="domain" description="Amine oxidase" evidence="8">
    <location>
        <begin position="40"/>
        <end position="441"/>
    </location>
</feature>
<evidence type="ECO:0000256" key="2">
    <source>
        <dbReference type="ARBA" id="ARBA00005833"/>
    </source>
</evidence>
<proteinExistence type="inferred from homology"/>
<dbReference type="Proteomes" id="UP000217545">
    <property type="component" value="Chromosome"/>
</dbReference>
<reference evidence="9 10" key="1">
    <citation type="journal article" date="2017" name="Front. Microbiol.">
        <title>Phaeobacter piscinae sp. nov., a species of the Roseobacter group and potential aquaculture probiont.</title>
        <authorList>
            <person name="Sonnenschein E.C."/>
            <person name="Phippen C.B.W."/>
            <person name="Nielsen K.F."/>
            <person name="Mateiu R.V."/>
            <person name="Melchiorsen J."/>
            <person name="Gram L."/>
            <person name="Overmann J."/>
            <person name="Freese H.M."/>
        </authorList>
    </citation>
    <scope>NUCLEOTIDE SEQUENCE [LARGE SCALE GENOMIC DNA]</scope>
    <source>
        <strain evidence="9 10">P63</strain>
    </source>
</reference>
<dbReference type="PANTHER" id="PTHR10742">
    <property type="entry name" value="FLAVIN MONOAMINE OXIDASE"/>
    <property type="match status" value="1"/>
</dbReference>
<comment type="pathway">
    <text evidence="1">Plant hormone metabolism; auxin biosynthesis.</text>
</comment>
<dbReference type="InterPro" id="IPR036188">
    <property type="entry name" value="FAD/NAD-bd_sf"/>
</dbReference>
<evidence type="ECO:0000256" key="6">
    <source>
        <dbReference type="ARBA" id="ARBA00047321"/>
    </source>
</evidence>
<dbReference type="EMBL" id="CP010784">
    <property type="protein sequence ID" value="ATF05468.1"/>
    <property type="molecule type" value="Genomic_DNA"/>
</dbReference>
<evidence type="ECO:0000259" key="8">
    <source>
        <dbReference type="Pfam" id="PF01593"/>
    </source>
</evidence>
<dbReference type="GO" id="GO:0009851">
    <property type="term" value="P:auxin biosynthetic process"/>
    <property type="evidence" value="ECO:0007669"/>
    <property type="project" value="UniProtKB-KW"/>
</dbReference>
<organism evidence="9 10">
    <name type="scientific">Phaeobacter gallaeciensis</name>
    <dbReference type="NCBI Taxonomy" id="60890"/>
    <lineage>
        <taxon>Bacteria</taxon>
        <taxon>Pseudomonadati</taxon>
        <taxon>Pseudomonadota</taxon>
        <taxon>Alphaproteobacteria</taxon>
        <taxon>Rhodobacterales</taxon>
        <taxon>Roseobacteraceae</taxon>
        <taxon>Phaeobacter</taxon>
    </lineage>
</organism>
<evidence type="ECO:0000313" key="10">
    <source>
        <dbReference type="Proteomes" id="UP000217545"/>
    </source>
</evidence>
<dbReference type="PANTHER" id="PTHR10742:SF410">
    <property type="entry name" value="LYSINE-SPECIFIC HISTONE DEMETHYLASE 2"/>
    <property type="match status" value="1"/>
</dbReference>
<protein>
    <recommendedName>
        <fullName evidence="4">Tryptophan 2-monooxygenase</fullName>
        <ecNumber evidence="3">1.13.12.3</ecNumber>
    </recommendedName>
</protein>
<feature type="signal peptide" evidence="7">
    <location>
        <begin position="1"/>
        <end position="25"/>
    </location>
</feature>
<keyword evidence="5" id="KW-0073">Auxin biosynthesis</keyword>
<dbReference type="InterPro" id="IPR002937">
    <property type="entry name" value="Amino_oxidase"/>
</dbReference>
<dbReference type="Pfam" id="PF01593">
    <property type="entry name" value="Amino_oxidase"/>
    <property type="match status" value="1"/>
</dbReference>
<dbReference type="InterPro" id="IPR050281">
    <property type="entry name" value="Flavin_monoamine_oxidase"/>
</dbReference>
<evidence type="ECO:0000256" key="7">
    <source>
        <dbReference type="SAM" id="SignalP"/>
    </source>
</evidence>
<dbReference type="SUPFAM" id="SSF51905">
    <property type="entry name" value="FAD/NAD(P)-binding domain"/>
    <property type="match status" value="1"/>
</dbReference>
<dbReference type="GO" id="GO:0050361">
    <property type="term" value="F:tryptophan 2-monooxygenase activity"/>
    <property type="evidence" value="ECO:0007669"/>
    <property type="project" value="UniProtKB-EC"/>
</dbReference>
<evidence type="ECO:0000256" key="4">
    <source>
        <dbReference type="ARBA" id="ARBA00017871"/>
    </source>
</evidence>
<dbReference type="SUPFAM" id="SSF54373">
    <property type="entry name" value="FAD-linked reductases, C-terminal domain"/>
    <property type="match status" value="1"/>
</dbReference>
<dbReference type="EC" id="1.13.12.3" evidence="3"/>
<evidence type="ECO:0000313" key="9">
    <source>
        <dbReference type="EMBL" id="ATF05468.1"/>
    </source>
</evidence>
<dbReference type="AlphaFoldDB" id="A0AAC9Z8C3"/>
<evidence type="ECO:0000256" key="3">
    <source>
        <dbReference type="ARBA" id="ARBA00012535"/>
    </source>
</evidence>
<dbReference type="Gene3D" id="3.50.50.60">
    <property type="entry name" value="FAD/NAD(P)-binding domain"/>
    <property type="match status" value="1"/>
</dbReference>
<keyword evidence="7" id="KW-0732">Signal</keyword>